<comment type="function">
    <text evidence="5">Regulatory protein of the TOL plasmid xyl operons. XylS activates the xylXYZLTEGFJQKIH operon required for the degradation of toluene, m-xylene and p-xylene.</text>
</comment>
<accession>A0A423FDI4</accession>
<reference evidence="7 8" key="1">
    <citation type="submission" date="2016-10" db="EMBL/GenBank/DDBJ databases">
        <title>Comparative genome analysis of multiple Pseudomonas spp. focuses on biocontrol and plant growth promoting traits.</title>
        <authorList>
            <person name="Tao X.-Y."/>
            <person name="Taylor C.G."/>
        </authorList>
    </citation>
    <scope>NUCLEOTIDE SEQUENCE [LARGE SCALE GENOMIC DNA]</scope>
    <source>
        <strain evidence="7 8">29G9</strain>
    </source>
</reference>
<dbReference type="GO" id="GO:0009893">
    <property type="term" value="P:positive regulation of metabolic process"/>
    <property type="evidence" value="ECO:0007669"/>
    <property type="project" value="UniProtKB-ARBA"/>
</dbReference>
<organism evidence="7 8">
    <name type="scientific">Pseudomonas poae</name>
    <dbReference type="NCBI Taxonomy" id="200451"/>
    <lineage>
        <taxon>Bacteria</taxon>
        <taxon>Pseudomonadati</taxon>
        <taxon>Pseudomonadota</taxon>
        <taxon>Gammaproteobacteria</taxon>
        <taxon>Pseudomonadales</taxon>
        <taxon>Pseudomonadaceae</taxon>
        <taxon>Pseudomonas</taxon>
    </lineage>
</organism>
<feature type="domain" description="HTH araC/xylS-type" evidence="6">
    <location>
        <begin position="1"/>
        <end position="97"/>
    </location>
</feature>
<evidence type="ECO:0000256" key="4">
    <source>
        <dbReference type="ARBA" id="ARBA00023163"/>
    </source>
</evidence>
<dbReference type="GO" id="GO:0005737">
    <property type="term" value="C:cytoplasm"/>
    <property type="evidence" value="ECO:0007669"/>
    <property type="project" value="UniProtKB-SubCell"/>
</dbReference>
<dbReference type="Proteomes" id="UP000284656">
    <property type="component" value="Unassembled WGS sequence"/>
</dbReference>
<comment type="subcellular location">
    <subcellularLocation>
        <location evidence="1">Cytoplasm</location>
    </subcellularLocation>
</comment>
<keyword evidence="3" id="KW-0238">DNA-binding</keyword>
<dbReference type="PROSITE" id="PS00041">
    <property type="entry name" value="HTH_ARAC_FAMILY_1"/>
    <property type="match status" value="1"/>
</dbReference>
<dbReference type="AlphaFoldDB" id="A0A423FDI4"/>
<dbReference type="InterPro" id="IPR050204">
    <property type="entry name" value="AraC_XylS_family_regulators"/>
</dbReference>
<evidence type="ECO:0000259" key="6">
    <source>
        <dbReference type="PROSITE" id="PS01124"/>
    </source>
</evidence>
<keyword evidence="2" id="KW-0805">Transcription regulation</keyword>
<evidence type="ECO:0000313" key="7">
    <source>
        <dbReference type="EMBL" id="ROM55150.1"/>
    </source>
</evidence>
<dbReference type="SMART" id="SM00342">
    <property type="entry name" value="HTH_ARAC"/>
    <property type="match status" value="1"/>
</dbReference>
<sequence>MVALMHEEIAHAWTLDELARRAGLSRTALAERFRKTMGDTPLNHLRTLRMQQAVQLLTETDRPLEAVATAIGYQDAFSFSKVFKRSVGLSPKAFRQRDAEDRLNFWRFKTES</sequence>
<evidence type="ECO:0000256" key="1">
    <source>
        <dbReference type="ARBA" id="ARBA00004496"/>
    </source>
</evidence>
<dbReference type="PRINTS" id="PR00032">
    <property type="entry name" value="HTHARAC"/>
</dbReference>
<name>A0A423FDI4_9PSED</name>
<proteinExistence type="predicted"/>
<evidence type="ECO:0000256" key="2">
    <source>
        <dbReference type="ARBA" id="ARBA00023015"/>
    </source>
</evidence>
<keyword evidence="4" id="KW-0804">Transcription</keyword>
<protein>
    <recommendedName>
        <fullName evidence="6">HTH araC/xylS-type domain-containing protein</fullName>
    </recommendedName>
</protein>
<evidence type="ECO:0000256" key="5">
    <source>
        <dbReference type="ARBA" id="ARBA00037345"/>
    </source>
</evidence>
<dbReference type="Pfam" id="PF12833">
    <property type="entry name" value="HTH_18"/>
    <property type="match status" value="1"/>
</dbReference>
<dbReference type="InterPro" id="IPR018060">
    <property type="entry name" value="HTH_AraC"/>
</dbReference>
<evidence type="ECO:0000313" key="8">
    <source>
        <dbReference type="Proteomes" id="UP000284656"/>
    </source>
</evidence>
<dbReference type="SUPFAM" id="SSF46689">
    <property type="entry name" value="Homeodomain-like"/>
    <property type="match status" value="2"/>
</dbReference>
<dbReference type="GO" id="GO:0043565">
    <property type="term" value="F:sequence-specific DNA binding"/>
    <property type="evidence" value="ECO:0007669"/>
    <property type="project" value="InterPro"/>
</dbReference>
<dbReference type="GO" id="GO:0003700">
    <property type="term" value="F:DNA-binding transcription factor activity"/>
    <property type="evidence" value="ECO:0007669"/>
    <property type="project" value="InterPro"/>
</dbReference>
<dbReference type="Gene3D" id="1.10.10.60">
    <property type="entry name" value="Homeodomain-like"/>
    <property type="match status" value="2"/>
</dbReference>
<comment type="caution">
    <text evidence="7">The sequence shown here is derived from an EMBL/GenBank/DDBJ whole genome shotgun (WGS) entry which is preliminary data.</text>
</comment>
<gene>
    <name evidence="7" type="ORF">BK648_06530</name>
</gene>
<dbReference type="PANTHER" id="PTHR46796">
    <property type="entry name" value="HTH-TYPE TRANSCRIPTIONAL ACTIVATOR RHAS-RELATED"/>
    <property type="match status" value="1"/>
</dbReference>
<dbReference type="PROSITE" id="PS01124">
    <property type="entry name" value="HTH_ARAC_FAMILY_2"/>
    <property type="match status" value="1"/>
</dbReference>
<dbReference type="InterPro" id="IPR018062">
    <property type="entry name" value="HTH_AraC-typ_CS"/>
</dbReference>
<dbReference type="PANTHER" id="PTHR46796:SF7">
    <property type="entry name" value="ARAC FAMILY TRANSCRIPTIONAL REGULATOR"/>
    <property type="match status" value="1"/>
</dbReference>
<dbReference type="InterPro" id="IPR020449">
    <property type="entry name" value="Tscrpt_reg_AraC-type_HTH"/>
</dbReference>
<evidence type="ECO:0000256" key="3">
    <source>
        <dbReference type="ARBA" id="ARBA00023125"/>
    </source>
</evidence>
<dbReference type="InterPro" id="IPR009057">
    <property type="entry name" value="Homeodomain-like_sf"/>
</dbReference>
<dbReference type="EMBL" id="MOAY01000027">
    <property type="protein sequence ID" value="ROM55150.1"/>
    <property type="molecule type" value="Genomic_DNA"/>
</dbReference>